<evidence type="ECO:0000313" key="4">
    <source>
        <dbReference type="WBParaSite" id="HDID_0000114201-mRNA-1"/>
    </source>
</evidence>
<evidence type="ECO:0000313" key="3">
    <source>
        <dbReference type="Proteomes" id="UP000274504"/>
    </source>
</evidence>
<dbReference type="Proteomes" id="UP000274504">
    <property type="component" value="Unassembled WGS sequence"/>
</dbReference>
<accession>A0A0R3SA08</accession>
<evidence type="ECO:0000313" key="2">
    <source>
        <dbReference type="EMBL" id="VDL18604.1"/>
    </source>
</evidence>
<reference evidence="4" key="1">
    <citation type="submission" date="2017-02" db="UniProtKB">
        <authorList>
            <consortium name="WormBaseParasite"/>
        </authorList>
    </citation>
    <scope>IDENTIFICATION</scope>
</reference>
<reference evidence="2 3" key="2">
    <citation type="submission" date="2018-11" db="EMBL/GenBank/DDBJ databases">
        <authorList>
            <consortium name="Pathogen Informatics"/>
        </authorList>
    </citation>
    <scope>NUCLEOTIDE SEQUENCE [LARGE SCALE GENOMIC DNA]</scope>
</reference>
<feature type="compositionally biased region" description="Acidic residues" evidence="1">
    <location>
        <begin position="1"/>
        <end position="11"/>
    </location>
</feature>
<gene>
    <name evidence="2" type="ORF">HDID_LOCUS1143</name>
</gene>
<name>A0A0R3SA08_HYMDI</name>
<feature type="region of interest" description="Disordered" evidence="1">
    <location>
        <begin position="1"/>
        <end position="23"/>
    </location>
</feature>
<dbReference type="WBParaSite" id="HDID_0000114201-mRNA-1">
    <property type="protein sequence ID" value="HDID_0000114201-mRNA-1"/>
    <property type="gene ID" value="HDID_0000114201"/>
</dbReference>
<evidence type="ECO:0000256" key="1">
    <source>
        <dbReference type="SAM" id="MobiDB-lite"/>
    </source>
</evidence>
<proteinExistence type="predicted"/>
<organism evidence="4">
    <name type="scientific">Hymenolepis diminuta</name>
    <name type="common">Rat tapeworm</name>
    <dbReference type="NCBI Taxonomy" id="6216"/>
    <lineage>
        <taxon>Eukaryota</taxon>
        <taxon>Metazoa</taxon>
        <taxon>Spiralia</taxon>
        <taxon>Lophotrochozoa</taxon>
        <taxon>Platyhelminthes</taxon>
        <taxon>Cestoda</taxon>
        <taxon>Eucestoda</taxon>
        <taxon>Cyclophyllidea</taxon>
        <taxon>Hymenolepididae</taxon>
        <taxon>Hymenolepis</taxon>
    </lineage>
</organism>
<dbReference type="EMBL" id="UYSG01000195">
    <property type="protein sequence ID" value="VDL18604.1"/>
    <property type="molecule type" value="Genomic_DNA"/>
</dbReference>
<sequence>MQREEEAEESTFQDSVELTSDGRASAHSTATILASIHLKKHEIGAVAYFEVANFNSISLTSPQYSCVLRLLLKL</sequence>
<protein>
    <submittedName>
        <fullName evidence="2 4">Uncharacterized protein</fullName>
    </submittedName>
</protein>
<dbReference type="AlphaFoldDB" id="A0A0R3SA08"/>